<proteinExistence type="predicted"/>
<evidence type="ECO:0000313" key="2">
    <source>
        <dbReference type="Proteomes" id="UP000481109"/>
    </source>
</evidence>
<evidence type="ECO:0008006" key="3">
    <source>
        <dbReference type="Google" id="ProtNLM"/>
    </source>
</evidence>
<dbReference type="AlphaFoldDB" id="A0A6G4XDY1"/>
<dbReference type="EMBL" id="JAAKZW010000009">
    <property type="protein sequence ID" value="NGO75060.1"/>
    <property type="molecule type" value="Genomic_DNA"/>
</dbReference>
<keyword evidence="2" id="KW-1185">Reference proteome</keyword>
<accession>A0A6G4XDY1</accession>
<dbReference type="Pfam" id="PF18143">
    <property type="entry name" value="HAD_SAK_2"/>
    <property type="match status" value="1"/>
</dbReference>
<evidence type="ECO:0000313" key="1">
    <source>
        <dbReference type="EMBL" id="NGO75060.1"/>
    </source>
</evidence>
<reference evidence="1 2" key="1">
    <citation type="submission" date="2020-02" db="EMBL/GenBank/DDBJ databases">
        <title>Whole-genome analyses of novel actinobacteria.</title>
        <authorList>
            <person name="Sahin N."/>
            <person name="Tokatli A."/>
        </authorList>
    </citation>
    <scope>NUCLEOTIDE SEQUENCE [LARGE SCALE GENOMIC DNA]</scope>
    <source>
        <strain evidence="1 2">YC504</strain>
    </source>
</reference>
<organism evidence="1 2">
    <name type="scientific">Streptomyces mesophilus</name>
    <dbReference type="NCBI Taxonomy" id="1775132"/>
    <lineage>
        <taxon>Bacteria</taxon>
        <taxon>Bacillati</taxon>
        <taxon>Actinomycetota</taxon>
        <taxon>Actinomycetes</taxon>
        <taxon>Kitasatosporales</taxon>
        <taxon>Streptomycetaceae</taxon>
        <taxon>Streptomyces</taxon>
    </lineage>
</organism>
<dbReference type="Proteomes" id="UP000481109">
    <property type="component" value="Unassembled WGS sequence"/>
</dbReference>
<dbReference type="RefSeq" id="WP_165330584.1">
    <property type="nucleotide sequence ID" value="NZ_JAAKZW010000009.1"/>
</dbReference>
<protein>
    <recommendedName>
        <fullName evidence="3">Secreted protein</fullName>
    </recommendedName>
</protein>
<comment type="caution">
    <text evidence="1">The sequence shown here is derived from an EMBL/GenBank/DDBJ whole genome shotgun (WGS) entry which is preliminary data.</text>
</comment>
<gene>
    <name evidence="1" type="ORF">G6045_05090</name>
</gene>
<name>A0A6G4XDY1_9ACTN</name>
<sequence>MLPLLFLDVDGPLIPFGGADHPTYGPMSATSDTNPLLARINPALGPRLLALPCEPVWATTWGEDANAEVAPRLGLPELPVLGWEDGGRPQGPLHWKTRPIVAWAGGRPFVWIDDEIGERDRSWVVENHPGPALLLRVAPEAGLTEDDLAAVGRWLAELDR</sequence>